<evidence type="ECO:0000313" key="3">
    <source>
        <dbReference type="Proteomes" id="UP001189122"/>
    </source>
</evidence>
<feature type="compositionally biased region" description="Basic and acidic residues" evidence="1">
    <location>
        <begin position="203"/>
        <end position="215"/>
    </location>
</feature>
<accession>A0A7I8IJC1</accession>
<feature type="compositionally biased region" description="Polar residues" evidence="1">
    <location>
        <begin position="137"/>
        <end position="149"/>
    </location>
</feature>
<organism evidence="2">
    <name type="scientific">Spirodela intermedia</name>
    <name type="common">Intermediate duckweed</name>
    <dbReference type="NCBI Taxonomy" id="51605"/>
    <lineage>
        <taxon>Eukaryota</taxon>
        <taxon>Viridiplantae</taxon>
        <taxon>Streptophyta</taxon>
        <taxon>Embryophyta</taxon>
        <taxon>Tracheophyta</taxon>
        <taxon>Spermatophyta</taxon>
        <taxon>Magnoliopsida</taxon>
        <taxon>Liliopsida</taxon>
        <taxon>Araceae</taxon>
        <taxon>Lemnoideae</taxon>
        <taxon>Spirodela</taxon>
    </lineage>
</organism>
<sequence>MAETEDPIAGDLFLKGLVDQGFQPAPSYPTETAPTSLQLPVQIHRLRRSRRPPRIFPTQAPEFVNQTVITRSWELLHLLLVGLAVSYGLFSRRNAFDPAAVEHLDGSKADNAPAFVSDLLQVPRASLTTMQTSFRCGATSATGQNQRSLRSPIDNGGDGRPPPVLRKPRSEKMSSGGEASPPSFSLVSTSRPPPLLPAGLSLDLREKKTYEDSGKRKPIVVEGYSPDKPIRRTARPKEAAAQGPDLLGWSPEPPQHDLLPSQRLPQRRNPRTGRRKRTKKWTRLTRRRTSSSPSSGADQAAEDRFHKEVGGERGRRNTPGSRAFAA</sequence>
<feature type="region of interest" description="Disordered" evidence="1">
    <location>
        <begin position="137"/>
        <end position="326"/>
    </location>
</feature>
<protein>
    <submittedName>
        <fullName evidence="2">Uncharacterized protein</fullName>
    </submittedName>
</protein>
<dbReference type="PANTHER" id="PTHR34059:SF1">
    <property type="entry name" value="EXPRESSED PROTEIN"/>
    <property type="match status" value="1"/>
</dbReference>
<feature type="compositionally biased region" description="Basic residues" evidence="1">
    <location>
        <begin position="265"/>
        <end position="289"/>
    </location>
</feature>
<reference evidence="2 3" key="1">
    <citation type="submission" date="2019-12" db="EMBL/GenBank/DDBJ databases">
        <authorList>
            <person name="Scholz U."/>
            <person name="Mascher M."/>
            <person name="Fiebig A."/>
        </authorList>
    </citation>
    <scope>NUCLEOTIDE SEQUENCE</scope>
</reference>
<dbReference type="PANTHER" id="PTHR34059">
    <property type="entry name" value="EXPRESSED PROTEIN"/>
    <property type="match status" value="1"/>
</dbReference>
<dbReference type="AlphaFoldDB" id="A0A7I8IJC1"/>
<dbReference type="EMBL" id="CACRZD030000003">
    <property type="protein sequence ID" value="CAA6657065.1"/>
    <property type="molecule type" value="Genomic_DNA"/>
</dbReference>
<feature type="compositionally biased region" description="Basic and acidic residues" evidence="1">
    <location>
        <begin position="301"/>
        <end position="315"/>
    </location>
</feature>
<dbReference type="Proteomes" id="UP001189122">
    <property type="component" value="Unassembled WGS sequence"/>
</dbReference>
<keyword evidence="3" id="KW-1185">Reference proteome</keyword>
<dbReference type="EMBL" id="LR743590">
    <property type="protein sequence ID" value="CAA2617367.1"/>
    <property type="molecule type" value="Genomic_DNA"/>
</dbReference>
<evidence type="ECO:0000313" key="2">
    <source>
        <dbReference type="EMBL" id="CAA2617367.1"/>
    </source>
</evidence>
<evidence type="ECO:0000256" key="1">
    <source>
        <dbReference type="SAM" id="MobiDB-lite"/>
    </source>
</evidence>
<proteinExistence type="predicted"/>
<gene>
    <name evidence="2" type="ORF">SI7747_03003535</name>
</gene>
<name>A0A7I8IJC1_SPIIN</name>